<dbReference type="Gene3D" id="1.10.10.60">
    <property type="entry name" value="Homeodomain-like"/>
    <property type="match status" value="1"/>
</dbReference>
<dbReference type="InterPro" id="IPR017970">
    <property type="entry name" value="Homeobox_CS"/>
</dbReference>
<feature type="compositionally biased region" description="Low complexity" evidence="7">
    <location>
        <begin position="248"/>
        <end position="260"/>
    </location>
</feature>
<comment type="subcellular location">
    <subcellularLocation>
        <location evidence="1 5 6">Nucleus</location>
    </subcellularLocation>
</comment>
<dbReference type="PANTHER" id="PTHR24323:SF7">
    <property type="entry name" value="HOMEOBOX DOMAIN-CONTAINING PROTEIN"/>
    <property type="match status" value="1"/>
</dbReference>
<keyword evidence="3 5" id="KW-0371">Homeobox</keyword>
<evidence type="ECO:0000256" key="1">
    <source>
        <dbReference type="ARBA" id="ARBA00004123"/>
    </source>
</evidence>
<feature type="compositionally biased region" description="Polar residues" evidence="7">
    <location>
        <begin position="442"/>
        <end position="451"/>
    </location>
</feature>
<evidence type="ECO:0000256" key="7">
    <source>
        <dbReference type="SAM" id="MobiDB-lite"/>
    </source>
</evidence>
<dbReference type="Pfam" id="PF00046">
    <property type="entry name" value="Homeodomain"/>
    <property type="match status" value="1"/>
</dbReference>
<feature type="domain" description="Homeobox" evidence="8">
    <location>
        <begin position="68"/>
        <end position="129"/>
    </location>
</feature>
<keyword evidence="4 5" id="KW-0539">Nucleus</keyword>
<dbReference type="InterPro" id="IPR001356">
    <property type="entry name" value="HD"/>
</dbReference>
<reference evidence="9 10" key="1">
    <citation type="journal article" date="2024" name="Commun. Biol.">
        <title>Comparative genomic analysis of thermophilic fungi reveals convergent evolutionary adaptations and gene losses.</title>
        <authorList>
            <person name="Steindorff A.S."/>
            <person name="Aguilar-Pontes M.V."/>
            <person name="Robinson A.J."/>
            <person name="Andreopoulos B."/>
            <person name="LaButti K."/>
            <person name="Kuo A."/>
            <person name="Mondo S."/>
            <person name="Riley R."/>
            <person name="Otillar R."/>
            <person name="Haridas S."/>
            <person name="Lipzen A."/>
            <person name="Grimwood J."/>
            <person name="Schmutz J."/>
            <person name="Clum A."/>
            <person name="Reid I.D."/>
            <person name="Moisan M.C."/>
            <person name="Butler G."/>
            <person name="Nguyen T.T.M."/>
            <person name="Dewar K."/>
            <person name="Conant G."/>
            <person name="Drula E."/>
            <person name="Henrissat B."/>
            <person name="Hansel C."/>
            <person name="Singer S."/>
            <person name="Hutchinson M.I."/>
            <person name="de Vries R.P."/>
            <person name="Natvig D.O."/>
            <person name="Powell A.J."/>
            <person name="Tsang A."/>
            <person name="Grigoriev I.V."/>
        </authorList>
    </citation>
    <scope>NUCLEOTIDE SEQUENCE [LARGE SCALE GENOMIC DNA]</scope>
    <source>
        <strain evidence="9 10">CBS 620.91</strain>
    </source>
</reference>
<evidence type="ECO:0000256" key="4">
    <source>
        <dbReference type="ARBA" id="ARBA00023242"/>
    </source>
</evidence>
<feature type="DNA-binding region" description="Homeobox" evidence="5">
    <location>
        <begin position="70"/>
        <end position="130"/>
    </location>
</feature>
<gene>
    <name evidence="9" type="ORF">VTJ49DRAFT_134</name>
</gene>
<feature type="compositionally biased region" description="Acidic residues" evidence="7">
    <location>
        <begin position="610"/>
        <end position="620"/>
    </location>
</feature>
<keyword evidence="2 5" id="KW-0238">DNA-binding</keyword>
<feature type="region of interest" description="Disordered" evidence="7">
    <location>
        <begin position="442"/>
        <end position="478"/>
    </location>
</feature>
<protein>
    <recommendedName>
        <fullName evidence="8">Homeobox domain-containing protein</fullName>
    </recommendedName>
</protein>
<feature type="region of interest" description="Disordered" evidence="7">
    <location>
        <begin position="1"/>
        <end position="79"/>
    </location>
</feature>
<dbReference type="PROSITE" id="PS50071">
    <property type="entry name" value="HOMEOBOX_2"/>
    <property type="match status" value="1"/>
</dbReference>
<proteinExistence type="predicted"/>
<dbReference type="InterPro" id="IPR051775">
    <property type="entry name" value="Homeobox_domain"/>
</dbReference>
<dbReference type="InterPro" id="IPR009057">
    <property type="entry name" value="Homeodomain-like_sf"/>
</dbReference>
<dbReference type="PANTHER" id="PTHR24323">
    <property type="entry name" value="CEH-10 HOMEODOMAIN-CONTAINING HOMOLOG"/>
    <property type="match status" value="1"/>
</dbReference>
<feature type="compositionally biased region" description="Low complexity" evidence="7">
    <location>
        <begin position="9"/>
        <end position="27"/>
    </location>
</feature>
<name>A0ABR3VRA1_HUMIN</name>
<evidence type="ECO:0000259" key="8">
    <source>
        <dbReference type="PROSITE" id="PS50071"/>
    </source>
</evidence>
<feature type="region of interest" description="Disordered" evidence="7">
    <location>
        <begin position="246"/>
        <end position="292"/>
    </location>
</feature>
<dbReference type="CDD" id="cd00086">
    <property type="entry name" value="homeodomain"/>
    <property type="match status" value="1"/>
</dbReference>
<dbReference type="SMART" id="SM00389">
    <property type="entry name" value="HOX"/>
    <property type="match status" value="1"/>
</dbReference>
<evidence type="ECO:0000256" key="6">
    <source>
        <dbReference type="RuleBase" id="RU000682"/>
    </source>
</evidence>
<accession>A0ABR3VRA1</accession>
<feature type="compositionally biased region" description="Basic and acidic residues" evidence="7">
    <location>
        <begin position="623"/>
        <end position="638"/>
    </location>
</feature>
<feature type="region of interest" description="Disordered" evidence="7">
    <location>
        <begin position="497"/>
        <end position="655"/>
    </location>
</feature>
<dbReference type="PROSITE" id="PS00027">
    <property type="entry name" value="HOMEOBOX_1"/>
    <property type="match status" value="1"/>
</dbReference>
<sequence length="670" mass="71634">MDSQTQAEPPALSSSSSSPGTSFSSSPGTPPRSPAQHKVSPTLRQSARHKLHSPPRLALGNGVVKGKTPPKARRKKTLPEDKAILEAAYEQNPTPDKAARRELVRRCIDMSEARIQIWFQNRRQIDRRKSEPVPSKVEAFTHGRIQVLSPNMVVQKNKSFEVDNLAVTTPPVDVPQPLPASSSTTDLNAPVCPPAVSSGSAQEAPGNSQGSAWSSSSAVPDTSAVTRPSLTRSFSATTTGYLANRRNLSSLSAPPQSQSSFRSEPFPSSCPTSASSGAAAEPMEPRPSSQPARLCLSLSLDGRAEITESTISPPRPRPTRPEGTDATTPPDSVHLPPLQFPDAASASKNPRRSLPPMSSLDGLLSRSMSVPRDPRSSLKYVLDPIGRSPSLRRCRSSDVHAWEACATSQNLEDPLIQQAKHESSGSAVAAINLVRSTSALSTSSILKQRSTNAKRRTSLQLGSAKRHKPDLTSVGSSRARGADAVFGLGDKRPVANVQASAGPKASSTATDLYANDSDKENWSPDEDGIPRPRYTTTSSFTPGRRPLPSAAPSSSKDGYRNPRRTSGYDSPRAAPSLLRGKTSPGSWSKYARRYRARPSLPSRSQSALEIYEDSDEEEGSSGEQRDGNDDDKRPDPKELLSSIGAVGSISPSKEKDVAAATGLLSLKWGW</sequence>
<organism evidence="9 10">
    <name type="scientific">Humicola insolens</name>
    <name type="common">Soft-rot fungus</name>
    <dbReference type="NCBI Taxonomy" id="85995"/>
    <lineage>
        <taxon>Eukaryota</taxon>
        <taxon>Fungi</taxon>
        <taxon>Dikarya</taxon>
        <taxon>Ascomycota</taxon>
        <taxon>Pezizomycotina</taxon>
        <taxon>Sordariomycetes</taxon>
        <taxon>Sordariomycetidae</taxon>
        <taxon>Sordariales</taxon>
        <taxon>Chaetomiaceae</taxon>
        <taxon>Mycothermus</taxon>
    </lineage>
</organism>
<feature type="compositionally biased region" description="Low complexity" evidence="7">
    <location>
        <begin position="208"/>
        <end position="224"/>
    </location>
</feature>
<dbReference type="Proteomes" id="UP001583172">
    <property type="component" value="Unassembled WGS sequence"/>
</dbReference>
<keyword evidence="10" id="KW-1185">Reference proteome</keyword>
<dbReference type="SUPFAM" id="SSF46689">
    <property type="entry name" value="Homeodomain-like"/>
    <property type="match status" value="1"/>
</dbReference>
<feature type="compositionally biased region" description="Polar residues" evidence="7">
    <location>
        <begin position="197"/>
        <end position="207"/>
    </location>
</feature>
<evidence type="ECO:0000256" key="5">
    <source>
        <dbReference type="PROSITE-ProRule" id="PRU00108"/>
    </source>
</evidence>
<evidence type="ECO:0000313" key="9">
    <source>
        <dbReference type="EMBL" id="KAL1843753.1"/>
    </source>
</evidence>
<feature type="region of interest" description="Disordered" evidence="7">
    <location>
        <begin position="305"/>
        <end position="376"/>
    </location>
</feature>
<evidence type="ECO:0000313" key="10">
    <source>
        <dbReference type="Proteomes" id="UP001583172"/>
    </source>
</evidence>
<evidence type="ECO:0000256" key="2">
    <source>
        <dbReference type="ARBA" id="ARBA00023125"/>
    </source>
</evidence>
<evidence type="ECO:0000256" key="3">
    <source>
        <dbReference type="ARBA" id="ARBA00023155"/>
    </source>
</evidence>
<feature type="region of interest" description="Disordered" evidence="7">
    <location>
        <begin position="169"/>
        <end position="226"/>
    </location>
</feature>
<comment type="caution">
    <text evidence="9">The sequence shown here is derived from an EMBL/GenBank/DDBJ whole genome shotgun (WGS) entry which is preliminary data.</text>
</comment>
<dbReference type="EMBL" id="JAZGSY010000010">
    <property type="protein sequence ID" value="KAL1843753.1"/>
    <property type="molecule type" value="Genomic_DNA"/>
</dbReference>